<accession>A0AAE1QCE6</accession>
<organism evidence="2 3">
    <name type="scientific">Petrolisthes manimaculis</name>
    <dbReference type="NCBI Taxonomy" id="1843537"/>
    <lineage>
        <taxon>Eukaryota</taxon>
        <taxon>Metazoa</taxon>
        <taxon>Ecdysozoa</taxon>
        <taxon>Arthropoda</taxon>
        <taxon>Crustacea</taxon>
        <taxon>Multicrustacea</taxon>
        <taxon>Malacostraca</taxon>
        <taxon>Eumalacostraca</taxon>
        <taxon>Eucarida</taxon>
        <taxon>Decapoda</taxon>
        <taxon>Pleocyemata</taxon>
        <taxon>Anomura</taxon>
        <taxon>Galatheoidea</taxon>
        <taxon>Porcellanidae</taxon>
        <taxon>Petrolisthes</taxon>
    </lineage>
</organism>
<dbReference type="EMBL" id="JAWZYT010000393">
    <property type="protein sequence ID" value="KAK4323999.1"/>
    <property type="molecule type" value="Genomic_DNA"/>
</dbReference>
<feature type="compositionally biased region" description="Basic and acidic residues" evidence="1">
    <location>
        <begin position="71"/>
        <end position="84"/>
    </location>
</feature>
<feature type="region of interest" description="Disordered" evidence="1">
    <location>
        <begin position="1"/>
        <end position="23"/>
    </location>
</feature>
<protein>
    <submittedName>
        <fullName evidence="2">Uncharacterized protein</fullName>
    </submittedName>
</protein>
<feature type="compositionally biased region" description="Basic residues" evidence="1">
    <location>
        <begin position="1"/>
        <end position="10"/>
    </location>
</feature>
<proteinExistence type="predicted"/>
<dbReference type="Proteomes" id="UP001292094">
    <property type="component" value="Unassembled WGS sequence"/>
</dbReference>
<reference evidence="2" key="1">
    <citation type="submission" date="2023-11" db="EMBL/GenBank/DDBJ databases">
        <title>Genome assemblies of two species of porcelain crab, Petrolisthes cinctipes and Petrolisthes manimaculis (Anomura: Porcellanidae).</title>
        <authorList>
            <person name="Angst P."/>
        </authorList>
    </citation>
    <scope>NUCLEOTIDE SEQUENCE</scope>
    <source>
        <strain evidence="2">PB745_02</strain>
        <tissue evidence="2">Gill</tissue>
    </source>
</reference>
<dbReference type="AlphaFoldDB" id="A0AAE1QCE6"/>
<feature type="region of interest" description="Disordered" evidence="1">
    <location>
        <begin position="35"/>
        <end position="89"/>
    </location>
</feature>
<gene>
    <name evidence="2" type="ORF">Pmani_005346</name>
</gene>
<evidence type="ECO:0000256" key="1">
    <source>
        <dbReference type="SAM" id="MobiDB-lite"/>
    </source>
</evidence>
<keyword evidence="3" id="KW-1185">Reference proteome</keyword>
<sequence>MWTTLSRHRTTSTTPKPQPALRYHPHLQCVKPHLHHPRHHLHSSYSGYRTSQSRCGNYNTQPTQHTSRTTHRNDTNHRPSHLHDSSGQCTRVQVPPGALCSYHQRFGHHARNCQPPCTWRTAQAVTHTPYQQENL</sequence>
<feature type="compositionally biased region" description="Polar residues" evidence="1">
    <location>
        <begin position="43"/>
        <end position="67"/>
    </location>
</feature>
<evidence type="ECO:0000313" key="3">
    <source>
        <dbReference type="Proteomes" id="UP001292094"/>
    </source>
</evidence>
<comment type="caution">
    <text evidence="2">The sequence shown here is derived from an EMBL/GenBank/DDBJ whole genome shotgun (WGS) entry which is preliminary data.</text>
</comment>
<evidence type="ECO:0000313" key="2">
    <source>
        <dbReference type="EMBL" id="KAK4323999.1"/>
    </source>
</evidence>
<name>A0AAE1QCE6_9EUCA</name>